<feature type="compositionally biased region" description="Basic and acidic residues" evidence="1">
    <location>
        <begin position="452"/>
        <end position="465"/>
    </location>
</feature>
<evidence type="ECO:0000313" key="2">
    <source>
        <dbReference type="EMBL" id="CDW83193.1"/>
    </source>
</evidence>
<name>A0A078AQK0_STYLE</name>
<feature type="compositionally biased region" description="Polar residues" evidence="1">
    <location>
        <begin position="466"/>
        <end position="485"/>
    </location>
</feature>
<dbReference type="EMBL" id="CCKQ01011625">
    <property type="protein sequence ID" value="CDW83193.1"/>
    <property type="molecule type" value="Genomic_DNA"/>
</dbReference>
<feature type="compositionally biased region" description="Polar residues" evidence="1">
    <location>
        <begin position="434"/>
        <end position="447"/>
    </location>
</feature>
<evidence type="ECO:0000313" key="3">
    <source>
        <dbReference type="Proteomes" id="UP000039865"/>
    </source>
</evidence>
<protein>
    <submittedName>
        <fullName evidence="2">Uncharacterized protein</fullName>
    </submittedName>
</protein>
<dbReference type="InParanoid" id="A0A078AQK0"/>
<sequence length="596" mass="69801">MEPRQELIQFSLHNRQQAVSQNKNYSLDVSRNIEQTQTMNSSHHQKAFSFISQKPSMPSNHEWYNRTEEKFKSEYSMMKNQQKFFNRRHRLDKAMASNGKMTSMRGALSQTTELSPYPGSLGAGRQYIGSELSPRSQRRQGDIKKILNNYLRIKINKIHESDEDDLLTRAINEVEEKYQQISAKKSPIIRTQETQLMPSQTSKNDFIDSISKSKEGTRNNEILREDQIIINKSQDSRYKKHKSFQHQQKLLIYKRQFFNDRKSQIQKELLSSTLPSLTIKKQETFYKSKQPTNSPEAAKYVDRNAQKDTINTSIQMSHRQDDSRLEYHNQTPLNIETTTLKLRGRSIQKDYSLGKDLNLNQDIKEEQIKTELSTQRARVKTTANANQRSGKKVLNNLNQDINPVIKRSQKQQLYKSELGEYLDTKTYKSRNYEKQSNFSPNQASSRNNKLRVSKDKSNENLHETKSTGTKVNESTMSNPIKQNFEVQIKTRYKNLHPDRNQQESKNAKKLGVSWEKHRSGERNQNRNTLGLDSAHKPVMLQQYQFMPDRFFQSTVVEKVPKFMLKNKYNNLKKFVNILQESNPDLAKDIKIRNDIT</sequence>
<dbReference type="AlphaFoldDB" id="A0A078AQK0"/>
<feature type="compositionally biased region" description="Basic and acidic residues" evidence="1">
    <location>
        <begin position="495"/>
        <end position="506"/>
    </location>
</feature>
<evidence type="ECO:0000256" key="1">
    <source>
        <dbReference type="SAM" id="MobiDB-lite"/>
    </source>
</evidence>
<feature type="region of interest" description="Disordered" evidence="1">
    <location>
        <begin position="428"/>
        <end position="529"/>
    </location>
</feature>
<organism evidence="2 3">
    <name type="scientific">Stylonychia lemnae</name>
    <name type="common">Ciliate</name>
    <dbReference type="NCBI Taxonomy" id="5949"/>
    <lineage>
        <taxon>Eukaryota</taxon>
        <taxon>Sar</taxon>
        <taxon>Alveolata</taxon>
        <taxon>Ciliophora</taxon>
        <taxon>Intramacronucleata</taxon>
        <taxon>Spirotrichea</taxon>
        <taxon>Stichotrichia</taxon>
        <taxon>Sporadotrichida</taxon>
        <taxon>Oxytrichidae</taxon>
        <taxon>Stylonychinae</taxon>
        <taxon>Stylonychia</taxon>
    </lineage>
</organism>
<feature type="compositionally biased region" description="Basic and acidic residues" evidence="1">
    <location>
        <begin position="514"/>
        <end position="524"/>
    </location>
</feature>
<reference evidence="2 3" key="1">
    <citation type="submission" date="2014-06" db="EMBL/GenBank/DDBJ databases">
        <authorList>
            <person name="Swart Estienne"/>
        </authorList>
    </citation>
    <scope>NUCLEOTIDE SEQUENCE [LARGE SCALE GENOMIC DNA]</scope>
    <source>
        <strain evidence="2 3">130c</strain>
    </source>
</reference>
<dbReference type="Proteomes" id="UP000039865">
    <property type="component" value="Unassembled WGS sequence"/>
</dbReference>
<accession>A0A078AQK0</accession>
<keyword evidence="3" id="KW-1185">Reference proteome</keyword>
<proteinExistence type="predicted"/>
<gene>
    <name evidence="2" type="primary">Contig965.g1056</name>
    <name evidence="2" type="ORF">STYLEM_12235</name>
</gene>